<dbReference type="Proteomes" id="UP000886748">
    <property type="component" value="Unassembled WGS sequence"/>
</dbReference>
<dbReference type="InterPro" id="IPR020075">
    <property type="entry name" value="Uncharacterised_AF2234"/>
</dbReference>
<accession>A0A9D1MYV4</accession>
<reference evidence="1" key="1">
    <citation type="submission" date="2020-10" db="EMBL/GenBank/DDBJ databases">
        <authorList>
            <person name="Gilroy R."/>
        </authorList>
    </citation>
    <scope>NUCLEOTIDE SEQUENCE</scope>
    <source>
        <strain evidence="1">CHK154-7741</strain>
    </source>
</reference>
<sequence>MSQVEKTKENLQACNCLKCPSYTTSCKIKEMPHNMIDMLKGIENVEGLENLFCAYTKSRCIDEDKGCLCNVCTVHDKYDLEDGHYCITDGGY</sequence>
<dbReference type="Pfam" id="PF10967">
    <property type="entry name" value="DUF2769"/>
    <property type="match status" value="1"/>
</dbReference>
<evidence type="ECO:0000313" key="2">
    <source>
        <dbReference type="Proteomes" id="UP000886748"/>
    </source>
</evidence>
<dbReference type="AlphaFoldDB" id="A0A9D1MYV4"/>
<name>A0A9D1MYV4_9CLOT</name>
<proteinExistence type="predicted"/>
<organism evidence="1 2">
    <name type="scientific">Candidatus Limenecus avicola</name>
    <dbReference type="NCBI Taxonomy" id="2840847"/>
    <lineage>
        <taxon>Bacteria</taxon>
        <taxon>Bacillati</taxon>
        <taxon>Bacillota</taxon>
        <taxon>Clostridia</taxon>
        <taxon>Eubacteriales</taxon>
        <taxon>Clostridiaceae</taxon>
        <taxon>Clostridiaceae incertae sedis</taxon>
        <taxon>Candidatus Limenecus</taxon>
    </lineage>
</organism>
<evidence type="ECO:0000313" key="1">
    <source>
        <dbReference type="EMBL" id="HIU91806.1"/>
    </source>
</evidence>
<dbReference type="EMBL" id="DVOD01000013">
    <property type="protein sequence ID" value="HIU91806.1"/>
    <property type="molecule type" value="Genomic_DNA"/>
</dbReference>
<gene>
    <name evidence="1" type="ORF">IAD26_01585</name>
</gene>
<reference evidence="1" key="2">
    <citation type="journal article" date="2021" name="PeerJ">
        <title>Extensive microbial diversity within the chicken gut microbiome revealed by metagenomics and culture.</title>
        <authorList>
            <person name="Gilroy R."/>
            <person name="Ravi A."/>
            <person name="Getino M."/>
            <person name="Pursley I."/>
            <person name="Horton D.L."/>
            <person name="Alikhan N.F."/>
            <person name="Baker D."/>
            <person name="Gharbi K."/>
            <person name="Hall N."/>
            <person name="Watson M."/>
            <person name="Adriaenssens E.M."/>
            <person name="Foster-Nyarko E."/>
            <person name="Jarju S."/>
            <person name="Secka A."/>
            <person name="Antonio M."/>
            <person name="Oren A."/>
            <person name="Chaudhuri R.R."/>
            <person name="La Ragione R."/>
            <person name="Hildebrand F."/>
            <person name="Pallen M.J."/>
        </authorList>
    </citation>
    <scope>NUCLEOTIDE SEQUENCE</scope>
    <source>
        <strain evidence="1">CHK154-7741</strain>
    </source>
</reference>
<comment type="caution">
    <text evidence="1">The sequence shown here is derived from an EMBL/GenBank/DDBJ whole genome shotgun (WGS) entry which is preliminary data.</text>
</comment>
<protein>
    <submittedName>
        <fullName evidence="1">DUF2769 domain-containing protein</fullName>
    </submittedName>
</protein>